<name>A0A6B3W3Z4_9BACI</name>
<dbReference type="Proteomes" id="UP000472971">
    <property type="component" value="Unassembled WGS sequence"/>
</dbReference>
<evidence type="ECO:0000313" key="3">
    <source>
        <dbReference type="Proteomes" id="UP000472971"/>
    </source>
</evidence>
<sequence length="78" mass="9415">MRTDVLEYLNNQQELKQFVRAQPFWYRKLTRNPLDVEKLEIAALHYYKKTIPHKVEKFSSGIQMVSMMMNMFQAMNSK</sequence>
<reference evidence="1 4" key="2">
    <citation type="submission" date="2020-07" db="EMBL/GenBank/DDBJ databases">
        <authorList>
            <person name="Feng H."/>
        </authorList>
    </citation>
    <scope>NUCLEOTIDE SEQUENCE [LARGE SCALE GENOMIC DNA]</scope>
    <source>
        <strain evidence="1">S-12</strain>
        <strain evidence="4">s-12</strain>
    </source>
</reference>
<accession>A0A6B3W3Z4</accession>
<dbReference type="EMBL" id="JACEIO010000030">
    <property type="protein sequence ID" value="MBA4537948.1"/>
    <property type="molecule type" value="Genomic_DNA"/>
</dbReference>
<protein>
    <submittedName>
        <fullName evidence="1">YlbE-like family protein</fullName>
    </submittedName>
</protein>
<reference evidence="2 3" key="1">
    <citation type="submission" date="2020-02" db="EMBL/GenBank/DDBJ databases">
        <title>Bacillus aquiflavi sp. nov., isolated from yellow water of strong flavor Chinese baijiu in Yibin region of China.</title>
        <authorList>
            <person name="Xie J."/>
        </authorList>
    </citation>
    <scope>NUCLEOTIDE SEQUENCE [LARGE SCALE GENOMIC DNA]</scope>
    <source>
        <strain evidence="2 3">3H-10</strain>
    </source>
</reference>
<proteinExistence type="predicted"/>
<keyword evidence="3" id="KW-1185">Reference proteome</keyword>
<dbReference type="EMBL" id="JAAIWN010000028">
    <property type="protein sequence ID" value="NEY82204.1"/>
    <property type="molecule type" value="Genomic_DNA"/>
</dbReference>
<dbReference type="InterPro" id="IPR025613">
    <property type="entry name" value="YlbE"/>
</dbReference>
<evidence type="ECO:0000313" key="1">
    <source>
        <dbReference type="EMBL" id="MBA4537948.1"/>
    </source>
</evidence>
<evidence type="ECO:0000313" key="2">
    <source>
        <dbReference type="EMBL" id="NEY82204.1"/>
    </source>
</evidence>
<gene>
    <name evidence="2" type="ORF">G4D64_11985</name>
    <name evidence="1" type="ORF">H1Z61_12595</name>
</gene>
<dbReference type="RefSeq" id="WP_163242588.1">
    <property type="nucleotide sequence ID" value="NZ_CP082780.1"/>
</dbReference>
<dbReference type="Pfam" id="PF14003">
    <property type="entry name" value="YlbE"/>
    <property type="match status" value="1"/>
</dbReference>
<dbReference type="AlphaFoldDB" id="A0A6B3W3Z4"/>
<comment type="caution">
    <text evidence="2">The sequence shown here is derived from an EMBL/GenBank/DDBJ whole genome shotgun (WGS) entry which is preliminary data.</text>
</comment>
<evidence type="ECO:0000313" key="4">
    <source>
        <dbReference type="Proteomes" id="UP000570010"/>
    </source>
</evidence>
<organism evidence="2 3">
    <name type="scientific">Bacillus aquiflavi</name>
    <dbReference type="NCBI Taxonomy" id="2672567"/>
    <lineage>
        <taxon>Bacteria</taxon>
        <taxon>Bacillati</taxon>
        <taxon>Bacillota</taxon>
        <taxon>Bacilli</taxon>
        <taxon>Bacillales</taxon>
        <taxon>Bacillaceae</taxon>
        <taxon>Bacillus</taxon>
    </lineage>
</organism>
<dbReference type="Proteomes" id="UP000570010">
    <property type="component" value="Unassembled WGS sequence"/>
</dbReference>